<dbReference type="InParanoid" id="A8PYE4"/>
<dbReference type="RefSeq" id="XP_001731463.1">
    <property type="nucleotide sequence ID" value="XM_001731411.1"/>
</dbReference>
<organism evidence="3 4">
    <name type="scientific">Malassezia globosa (strain ATCC MYA-4612 / CBS 7966)</name>
    <name type="common">Dandruff-associated fungus</name>
    <dbReference type="NCBI Taxonomy" id="425265"/>
    <lineage>
        <taxon>Eukaryota</taxon>
        <taxon>Fungi</taxon>
        <taxon>Dikarya</taxon>
        <taxon>Basidiomycota</taxon>
        <taxon>Ustilaginomycotina</taxon>
        <taxon>Malasseziomycetes</taxon>
        <taxon>Malasseziales</taxon>
        <taxon>Malasseziaceae</taxon>
        <taxon>Malassezia</taxon>
    </lineage>
</organism>
<reference evidence="3 4" key="1">
    <citation type="journal article" date="2007" name="Proc. Natl. Acad. Sci. U.S.A.">
        <title>Dandruff-associated Malassezia genomes reveal convergent and divergent virulence traits shared with plant and human fungal pathogens.</title>
        <authorList>
            <person name="Xu J."/>
            <person name="Saunders C.W."/>
            <person name="Hu P."/>
            <person name="Grant R.A."/>
            <person name="Boekhout T."/>
            <person name="Kuramae E.E."/>
            <person name="Kronstad J.W."/>
            <person name="Deangelis Y.M."/>
            <person name="Reeder N.L."/>
            <person name="Johnstone K.R."/>
            <person name="Leland M."/>
            <person name="Fieno A.M."/>
            <person name="Begley W.M."/>
            <person name="Sun Y."/>
            <person name="Lacey M.P."/>
            <person name="Chaudhary T."/>
            <person name="Keough T."/>
            <person name="Chu L."/>
            <person name="Sears R."/>
            <person name="Yuan B."/>
            <person name="Dawson T.L.Jr."/>
        </authorList>
    </citation>
    <scope>NUCLEOTIDE SEQUENCE [LARGE SCALE GENOMIC DNA]</scope>
    <source>
        <strain evidence="4">ATCC MYA-4612 / CBS 7966</strain>
    </source>
</reference>
<evidence type="ECO:0008006" key="5">
    <source>
        <dbReference type="Google" id="ProtNLM"/>
    </source>
</evidence>
<dbReference type="GO" id="GO:0051726">
    <property type="term" value="P:regulation of cell cycle"/>
    <property type="evidence" value="ECO:0007669"/>
    <property type="project" value="TreeGrafter"/>
</dbReference>
<dbReference type="OrthoDB" id="28737at2759"/>
<evidence type="ECO:0000313" key="4">
    <source>
        <dbReference type="Proteomes" id="UP000008837"/>
    </source>
</evidence>
<protein>
    <recommendedName>
        <fullName evidence="5">Hamartin</fullName>
    </recommendedName>
</protein>
<dbReference type="InterPro" id="IPR007483">
    <property type="entry name" value="Hamartin"/>
</dbReference>
<keyword evidence="1" id="KW-0175">Coiled coil</keyword>
<dbReference type="AlphaFoldDB" id="A8PYE4"/>
<dbReference type="KEGG" id="mgl:MGL_1646"/>
<feature type="compositionally biased region" description="Polar residues" evidence="2">
    <location>
        <begin position="849"/>
        <end position="861"/>
    </location>
</feature>
<gene>
    <name evidence="3" type="ORF">MGL_1646</name>
</gene>
<sequence length="879" mass="97320">MPPPSFTSQSAYQINAPRATISLLKEATQQVYALVEKGAIDGAAPAMPAIHALLTELRLHDEGLDVDVSVDAPSRSTACEAVADRFQSDLMELWANITDKSVALHALMLQTLEASALLLGPARLMAYWPDALLWPALALELLSAADAARVNRLCVFVMRSVPMSMYEEVLTNAHASMHAKVSHATPGTKLHAATGAHGNPEAGLDKTSGASVSVSSEKPASLAAIASSSKPILSSASAAFTAATASLSSAASTAATTSTTPTPSTTAPTASVAVSHQAAEAMKFTQLVFDLFADRPAHQGATIAPALHHLDAILSLYSESRPMPFLHHVATTLSPTRVGILNALIRFVQHHSMHIYHITSTHLMDKLFTTLMELDSPACLHLGIKCLVMILPHIPAWLARNGAGGLAHLLRVYAHVIMCLSSASTACSDTSRHVRLLFTMIYGLFPCQFLFFLRSPASCLAQLGDPEAWDDAALTSKVQSHSLALLQCHFVHPSLAMYDASSEQRSRTWQSQDVSDLTARCLRLYAPPPTQHDNEREPPLPITAELPSTPYDVLLVQNELRFELYMKEQLLMHIGHLHRDRITDTASEAEHQHLQHTIRTLRAQLQGINARFDRQRAEMQAANARHMQWERELNAKLNSYRDERRAWTVRVQNLERELEQARRMTKSQADVISSMGARLFTAQSDLAMAAPKLARLQRYDASVHRLEGSLSEWEDKLTILDQQREEMNKLLLRFRGMELAVVNSERSARQHSQLAESLSFENEQLQRDLHALRTKLLQQHERVQALEEQRLRALSTPQVSMDDVRALRSKNEQLELELLDCRAQLELRALEQKQCEPRGLMTPYAHETTLFSPNTLRTPQDASREEDHVPPLSLGPPAQ</sequence>
<dbReference type="VEuPathDB" id="FungiDB:MGL_1646"/>
<keyword evidence="4" id="KW-1185">Reference proteome</keyword>
<name>A8PYE4_MALGO</name>
<comment type="caution">
    <text evidence="3">The sequence shown here is derived from an EMBL/GenBank/DDBJ whole genome shotgun (WGS) entry which is preliminary data.</text>
</comment>
<dbReference type="OMA" id="WANITDK"/>
<dbReference type="Gene3D" id="1.10.287.1490">
    <property type="match status" value="1"/>
</dbReference>
<evidence type="ECO:0000313" key="3">
    <source>
        <dbReference type="EMBL" id="EDP44249.1"/>
    </source>
</evidence>
<dbReference type="STRING" id="425265.A8PYE4"/>
<dbReference type="PANTHER" id="PTHR15154">
    <property type="entry name" value="HAMARTIN"/>
    <property type="match status" value="1"/>
</dbReference>
<dbReference type="GeneID" id="5855770"/>
<dbReference type="GO" id="GO:0033596">
    <property type="term" value="C:TSC1-TSC2 complex"/>
    <property type="evidence" value="ECO:0007669"/>
    <property type="project" value="TreeGrafter"/>
</dbReference>
<dbReference type="PANTHER" id="PTHR15154:SF2">
    <property type="entry name" value="HAMARTIN"/>
    <property type="match status" value="1"/>
</dbReference>
<evidence type="ECO:0000256" key="2">
    <source>
        <dbReference type="SAM" id="MobiDB-lite"/>
    </source>
</evidence>
<feature type="region of interest" description="Disordered" evidence="2">
    <location>
        <begin position="189"/>
        <end position="211"/>
    </location>
</feature>
<evidence type="ECO:0000256" key="1">
    <source>
        <dbReference type="SAM" id="Coils"/>
    </source>
</evidence>
<feature type="region of interest" description="Disordered" evidence="2">
    <location>
        <begin position="844"/>
        <end position="879"/>
    </location>
</feature>
<dbReference type="Proteomes" id="UP000008837">
    <property type="component" value="Unassembled WGS sequence"/>
</dbReference>
<accession>A8PYE4</accession>
<dbReference type="EMBL" id="AAYY01000004">
    <property type="protein sequence ID" value="EDP44249.1"/>
    <property type="molecule type" value="Genomic_DNA"/>
</dbReference>
<dbReference type="GO" id="GO:0032007">
    <property type="term" value="P:negative regulation of TOR signaling"/>
    <property type="evidence" value="ECO:0007669"/>
    <property type="project" value="TreeGrafter"/>
</dbReference>
<proteinExistence type="predicted"/>
<feature type="coiled-coil region" evidence="1">
    <location>
        <begin position="598"/>
        <end position="671"/>
    </location>
</feature>
<feature type="coiled-coil region" evidence="1">
    <location>
        <begin position="696"/>
        <end position="824"/>
    </location>
</feature>